<comment type="caution">
    <text evidence="1">The sequence shown here is derived from an EMBL/GenBank/DDBJ whole genome shotgun (WGS) entry which is preliminary data.</text>
</comment>
<accession>A0A9P9BUS4</accession>
<dbReference type="Proteomes" id="UP000756346">
    <property type="component" value="Unassembled WGS sequence"/>
</dbReference>
<proteinExistence type="predicted"/>
<organism evidence="1 2">
    <name type="scientific">Microdochium trichocladiopsis</name>
    <dbReference type="NCBI Taxonomy" id="1682393"/>
    <lineage>
        <taxon>Eukaryota</taxon>
        <taxon>Fungi</taxon>
        <taxon>Dikarya</taxon>
        <taxon>Ascomycota</taxon>
        <taxon>Pezizomycotina</taxon>
        <taxon>Sordariomycetes</taxon>
        <taxon>Xylariomycetidae</taxon>
        <taxon>Xylariales</taxon>
        <taxon>Microdochiaceae</taxon>
        <taxon>Microdochium</taxon>
    </lineage>
</organism>
<dbReference type="AlphaFoldDB" id="A0A9P9BUS4"/>
<dbReference type="EMBL" id="JAGTJQ010000002">
    <property type="protein sequence ID" value="KAH7037769.1"/>
    <property type="molecule type" value="Genomic_DNA"/>
</dbReference>
<name>A0A9P9BUS4_9PEZI</name>
<evidence type="ECO:0000313" key="1">
    <source>
        <dbReference type="EMBL" id="KAH7037769.1"/>
    </source>
</evidence>
<evidence type="ECO:0000313" key="2">
    <source>
        <dbReference type="Proteomes" id="UP000756346"/>
    </source>
</evidence>
<keyword evidence="2" id="KW-1185">Reference proteome</keyword>
<reference evidence="1" key="1">
    <citation type="journal article" date="2021" name="Nat. Commun.">
        <title>Genetic determinants of endophytism in the Arabidopsis root mycobiome.</title>
        <authorList>
            <person name="Mesny F."/>
            <person name="Miyauchi S."/>
            <person name="Thiergart T."/>
            <person name="Pickel B."/>
            <person name="Atanasova L."/>
            <person name="Karlsson M."/>
            <person name="Huettel B."/>
            <person name="Barry K.W."/>
            <person name="Haridas S."/>
            <person name="Chen C."/>
            <person name="Bauer D."/>
            <person name="Andreopoulos W."/>
            <person name="Pangilinan J."/>
            <person name="LaButti K."/>
            <person name="Riley R."/>
            <person name="Lipzen A."/>
            <person name="Clum A."/>
            <person name="Drula E."/>
            <person name="Henrissat B."/>
            <person name="Kohler A."/>
            <person name="Grigoriev I.V."/>
            <person name="Martin F.M."/>
            <person name="Hacquard S."/>
        </authorList>
    </citation>
    <scope>NUCLEOTIDE SEQUENCE</scope>
    <source>
        <strain evidence="1">MPI-CAGE-CH-0230</strain>
    </source>
</reference>
<protein>
    <submittedName>
        <fullName evidence="1">Uncharacterized protein</fullName>
    </submittedName>
</protein>
<dbReference type="GeneID" id="70192796"/>
<gene>
    <name evidence="1" type="ORF">B0I36DRAFT_70691</name>
</gene>
<dbReference type="RefSeq" id="XP_046016890.1">
    <property type="nucleotide sequence ID" value="XM_046163250.1"/>
</dbReference>
<sequence length="149" mass="16169">MPSSPLAMVAYRLCIASSANFARAVQGRAAIGADWTKLLSVRPMSNGRATGRTNPQCGALVTARALLVGLSRSVTHTRSRCVTKTILAIPMRLYHSDTLPGTLIPLYSKSKMRGLTSLDWGVVCEFFCDRRTIAALWVGNICSYACQCQ</sequence>